<dbReference type="Gene3D" id="3.40.720.10">
    <property type="entry name" value="Alkaline Phosphatase, subunit A"/>
    <property type="match status" value="1"/>
</dbReference>
<gene>
    <name evidence="2" type="ORF">P4G45_13775</name>
    <name evidence="3" type="ORF">P8936_14190</name>
</gene>
<dbReference type="InterPro" id="IPR002591">
    <property type="entry name" value="Phosphodiest/P_Trfase"/>
</dbReference>
<dbReference type="AlphaFoldDB" id="A0AAU7CX92"/>
<dbReference type="KEGG" id="epl:P4G45_13775"/>
<dbReference type="EMBL" id="CP121194">
    <property type="protein sequence ID" value="XBH09545.1"/>
    <property type="molecule type" value="Genomic_DNA"/>
</dbReference>
<evidence type="ECO:0000313" key="3">
    <source>
        <dbReference type="EMBL" id="XBH12832.1"/>
    </source>
</evidence>
<reference evidence="2" key="1">
    <citation type="submission" date="2023-03" db="EMBL/GenBank/DDBJ databases">
        <title>Edaphobacter sp.</title>
        <authorList>
            <person name="Huber K.J."/>
            <person name="Papendorf J."/>
            <person name="Pilke C."/>
            <person name="Bunk B."/>
            <person name="Sproeer C."/>
            <person name="Pester M."/>
        </authorList>
    </citation>
    <scope>NUCLEOTIDE SEQUENCE</scope>
    <source>
        <strain evidence="2">DSM 109919</strain>
        <strain evidence="3">DSM 109920</strain>
    </source>
</reference>
<name>A0AAU7CX92_9BACT</name>
<organism evidence="2">
    <name type="scientific">Edaphobacter paludis</name>
    <dbReference type="NCBI Taxonomy" id="3035702"/>
    <lineage>
        <taxon>Bacteria</taxon>
        <taxon>Pseudomonadati</taxon>
        <taxon>Acidobacteriota</taxon>
        <taxon>Terriglobia</taxon>
        <taxon>Terriglobales</taxon>
        <taxon>Acidobacteriaceae</taxon>
        <taxon>Edaphobacter</taxon>
    </lineage>
</organism>
<evidence type="ECO:0000313" key="2">
    <source>
        <dbReference type="EMBL" id="XBH09545.1"/>
    </source>
</evidence>
<evidence type="ECO:0000256" key="1">
    <source>
        <dbReference type="SAM" id="SignalP"/>
    </source>
</evidence>
<dbReference type="InterPro" id="IPR017850">
    <property type="entry name" value="Alkaline_phosphatase_core_sf"/>
</dbReference>
<accession>A0AAU7D480</accession>
<feature type="chain" id="PRO_5043288432" evidence="1">
    <location>
        <begin position="20"/>
        <end position="377"/>
    </location>
</feature>
<dbReference type="EMBL" id="CP121195">
    <property type="protein sequence ID" value="XBH12832.1"/>
    <property type="molecule type" value="Genomic_DNA"/>
</dbReference>
<feature type="signal peptide" evidence="1">
    <location>
        <begin position="1"/>
        <end position="19"/>
    </location>
</feature>
<dbReference type="RefSeq" id="WP_348267054.1">
    <property type="nucleotide sequence ID" value="NZ_CP121194.1"/>
</dbReference>
<sequence>MKVFPKKLLVLFTILGAFAAVIPLRAQSATQPANPTHEHVFLIMTDGLRWQEVFRGADASLLTKANNDNQPIDTLVRQYVRSSPQQARAALMPFLWGHIVPEGEIYGNRDTGSDAHVTNGRNFSYPGYSETLVGYADPRINSNDPVPNPNVTVFEWLNKQPGLAGKTASFGAWSVIADAFNRQRCGFTDNAGYEPLTSIPMTPRLDLLNHLKAETPRVWADETFDAPTFYTAVEYIEAKHPRLFYLSLGETDDWAHAGNYGRYLEATNRVDMYLRRLWEMAQADPEYRDHTTLILLTDHGRGEAPVEWKSHGQKIPDSKYIFIAAMGPGIPHNGEVAGGTPVTQSQIAATVAKLVGKDWNKQTPAAGQPLPGIQVVH</sequence>
<dbReference type="Pfam" id="PF01663">
    <property type="entry name" value="Phosphodiest"/>
    <property type="match status" value="1"/>
</dbReference>
<protein>
    <submittedName>
        <fullName evidence="2">Alkaline phosphatase family protein</fullName>
    </submittedName>
</protein>
<keyword evidence="1" id="KW-0732">Signal</keyword>
<accession>A0AAU7CX92</accession>
<proteinExistence type="predicted"/>
<dbReference type="SUPFAM" id="SSF53649">
    <property type="entry name" value="Alkaline phosphatase-like"/>
    <property type="match status" value="1"/>
</dbReference>